<dbReference type="GO" id="GO:0050660">
    <property type="term" value="F:flavin adenine dinucleotide binding"/>
    <property type="evidence" value="ECO:0007669"/>
    <property type="project" value="TreeGrafter"/>
</dbReference>
<dbReference type="Pfam" id="PF00258">
    <property type="entry name" value="Flavodoxin_1"/>
    <property type="match status" value="1"/>
</dbReference>
<dbReference type="Gene3D" id="3.40.50.80">
    <property type="entry name" value="Nucleotide-binding domain of ferredoxin-NADP reductase (FNR) module"/>
    <property type="match status" value="1"/>
</dbReference>
<keyword evidence="3" id="KW-0285">Flavoprotein</keyword>
<dbReference type="SUPFAM" id="SSF52343">
    <property type="entry name" value="Ferredoxin reductase-like, C-terminal NADP-linked domain"/>
    <property type="match status" value="1"/>
</dbReference>
<dbReference type="InterPro" id="IPR017927">
    <property type="entry name" value="FAD-bd_FR_type"/>
</dbReference>
<dbReference type="InterPro" id="IPR001433">
    <property type="entry name" value="OxRdtase_FAD/NAD-bd"/>
</dbReference>
<dbReference type="PANTHER" id="PTHR19384:SF128">
    <property type="entry name" value="NADPH OXIDOREDUCTASE A"/>
    <property type="match status" value="1"/>
</dbReference>
<dbReference type="Gene3D" id="3.50.50.60">
    <property type="entry name" value="FAD/NAD(P)-binding domain"/>
    <property type="match status" value="1"/>
</dbReference>
<evidence type="ECO:0000256" key="1">
    <source>
        <dbReference type="ARBA" id="ARBA00001917"/>
    </source>
</evidence>
<gene>
    <name evidence="9" type="ORF">QSP1433_LOCUS2677</name>
</gene>
<dbReference type="GO" id="GO:0016491">
    <property type="term" value="F:oxidoreductase activity"/>
    <property type="evidence" value="ECO:0007669"/>
    <property type="project" value="InterPro"/>
</dbReference>
<accession>A0A7S2RF59</accession>
<dbReference type="Gene3D" id="2.40.30.10">
    <property type="entry name" value="Translation factors"/>
    <property type="match status" value="2"/>
</dbReference>
<evidence type="ECO:0000256" key="3">
    <source>
        <dbReference type="ARBA" id="ARBA00022630"/>
    </source>
</evidence>
<evidence type="ECO:0000259" key="7">
    <source>
        <dbReference type="PROSITE" id="PS50902"/>
    </source>
</evidence>
<dbReference type="Gene3D" id="3.40.50.360">
    <property type="match status" value="1"/>
</dbReference>
<evidence type="ECO:0008006" key="10">
    <source>
        <dbReference type="Google" id="ProtNLM"/>
    </source>
</evidence>
<evidence type="ECO:0000256" key="2">
    <source>
        <dbReference type="ARBA" id="ARBA00001974"/>
    </source>
</evidence>
<keyword evidence="4" id="KW-0288">FMN</keyword>
<evidence type="ECO:0000313" key="9">
    <source>
        <dbReference type="EMBL" id="CAD9669045.1"/>
    </source>
</evidence>
<dbReference type="GO" id="GO:0005829">
    <property type="term" value="C:cytosol"/>
    <property type="evidence" value="ECO:0007669"/>
    <property type="project" value="TreeGrafter"/>
</dbReference>
<dbReference type="AlphaFoldDB" id="A0A7S2RF59"/>
<dbReference type="PRINTS" id="PR00371">
    <property type="entry name" value="FPNCR"/>
</dbReference>
<organism evidence="9">
    <name type="scientific">Mucochytrium quahogii</name>
    <dbReference type="NCBI Taxonomy" id="96639"/>
    <lineage>
        <taxon>Eukaryota</taxon>
        <taxon>Sar</taxon>
        <taxon>Stramenopiles</taxon>
        <taxon>Bigyra</taxon>
        <taxon>Labyrinthulomycetes</taxon>
        <taxon>Thraustochytrida</taxon>
        <taxon>Thraustochytriidae</taxon>
        <taxon>Mucochytrium</taxon>
    </lineage>
</organism>
<dbReference type="EMBL" id="HBHK01004462">
    <property type="protein sequence ID" value="CAD9669045.1"/>
    <property type="molecule type" value="Transcribed_RNA"/>
</dbReference>
<comment type="cofactor">
    <cofactor evidence="1">
        <name>FMN</name>
        <dbReference type="ChEBI" id="CHEBI:58210"/>
    </cofactor>
</comment>
<dbReference type="PROSITE" id="PS51384">
    <property type="entry name" value="FAD_FR"/>
    <property type="match status" value="1"/>
</dbReference>
<dbReference type="InterPro" id="IPR039261">
    <property type="entry name" value="FNR_nucleotide-bd"/>
</dbReference>
<dbReference type="SUPFAM" id="SSF51905">
    <property type="entry name" value="FAD/NAD(P)-binding domain"/>
    <property type="match status" value="1"/>
</dbReference>
<dbReference type="InterPro" id="IPR036188">
    <property type="entry name" value="FAD/NAD-bd_sf"/>
</dbReference>
<dbReference type="Pfam" id="PF00667">
    <property type="entry name" value="FAD_binding_1"/>
    <property type="match status" value="2"/>
</dbReference>
<keyword evidence="5" id="KW-0274">FAD</keyword>
<dbReference type="InterPro" id="IPR017938">
    <property type="entry name" value="Riboflavin_synthase-like_b-brl"/>
</dbReference>
<dbReference type="PRINTS" id="PR00369">
    <property type="entry name" value="FLAVODOXIN"/>
</dbReference>
<name>A0A7S2RF59_9STRA</name>
<dbReference type="PROSITE" id="PS50902">
    <property type="entry name" value="FLAVODOXIN_LIKE"/>
    <property type="match status" value="1"/>
</dbReference>
<sequence length="1047" mass="115907">MEGMQSGRFRGARHRLVGGDGSDGGVFDVVVCGAGPAGSTCAYYIAQYGKGVYSGTALRIGLLEKGPMGRDKYCGDAWCAPALSILEDMMFGPENRESVLCRLEQEGLVCNCLCGGFVSPAGHSFIVNDRETKEEDKNMSTRCYAIKRKICDERIARCAASQDGVTLVEHAHVLDTNFDKTSGVWTVICKDGRVFKSRMLVAADGATSTIARSLGIVKTSPQGVAARRYIKPGTHNFKADGVLLYPDYTLPGYAALFRHYDDSIDLGLYLLPNGAAKDSDLECIYSNKLMTDPFVSRALGPNVEFEERLKVGSLRLGGVEKSYGDHILLVGDAAGQVDPLTGEGIHTGMIGGKLAAQTIAEMFRKGNFSSDAGKLYHNAWWSEFGSDFPISAVAGSVVYRLPFLMDAVPKASQAKGAKAGSDFFATFGAVMTGALPKQTFLRPSVAIPLMIETGKQFLSQFVFRNERSYYSDPRSTLANELKRWTSWDTQCLLEPTVDASGLAPGCTSSEYKDVFRYADDRRPPVLVLYGTEYGFSRSIALQLCEMISRCGNASPRCLSLEYAASEKDIVNWRNEQAVYMVCSTAGDGEPPVHAKPFFEQAQQASLGNLSHIHFAVLACGDSNYPKFCKAGQDLSDLFTSAGAKQIMEMVMVDAESEEGVQEWVNTCAEFKLDLPSFKVKGQEDYLREKIRENIALFTPRNISTRMSPINAVVRTKRLLTSCTDNKNDAKEVWHIEFDISNQLDTNFMRYQPGDSIGVQATNDDDLVNEILDILCLPGNTPYPGFGSIKEYLLGRDLKNSLRDEKEDPEKEHVIDVLSRAQPQHAKTMLGRLKPLLARYYSIASSPTNDRGEIHVCVAAVRYNTLSVERKGVASTYLIDRAKVGTTVRIWVQENPEFKPPRQNDQPIIMIGPGTGIAPFRSFIRENPNLRDSVLFFGCRRGSMDFLYKDELIAWAGQNGNTLVTAFSREQNKKVYVQDRMEEKLNSERIAHLITIKKAHVYICGEGFHMANDVRDTLRKILITQAKSSKECVVRILQEQLHLDVWVA</sequence>
<protein>
    <recommendedName>
        <fullName evidence="10">FAD-binding FR-type domain-containing protein</fullName>
    </recommendedName>
</protein>
<dbReference type="PANTHER" id="PTHR19384">
    <property type="entry name" value="NITRIC OXIDE SYNTHASE-RELATED"/>
    <property type="match status" value="1"/>
</dbReference>
<keyword evidence="6" id="KW-0521">NADP</keyword>
<dbReference type="SUPFAM" id="SSF52218">
    <property type="entry name" value="Flavoproteins"/>
    <property type="match status" value="1"/>
</dbReference>
<dbReference type="InterPro" id="IPR008254">
    <property type="entry name" value="Flavodoxin/NO_synth"/>
</dbReference>
<dbReference type="GO" id="GO:0010181">
    <property type="term" value="F:FMN binding"/>
    <property type="evidence" value="ECO:0007669"/>
    <property type="project" value="InterPro"/>
</dbReference>
<dbReference type="SUPFAM" id="SSF63380">
    <property type="entry name" value="Riboflavin synthase domain-like"/>
    <property type="match status" value="1"/>
</dbReference>
<dbReference type="Pfam" id="PF00175">
    <property type="entry name" value="NAD_binding_1"/>
    <property type="match status" value="1"/>
</dbReference>
<evidence type="ECO:0000256" key="6">
    <source>
        <dbReference type="ARBA" id="ARBA00022857"/>
    </source>
</evidence>
<proteinExistence type="predicted"/>
<dbReference type="InterPro" id="IPR003097">
    <property type="entry name" value="CysJ-like_FAD-binding"/>
</dbReference>
<dbReference type="InterPro" id="IPR001709">
    <property type="entry name" value="Flavoprot_Pyr_Nucl_cyt_Rdtase"/>
</dbReference>
<dbReference type="InterPro" id="IPR001094">
    <property type="entry name" value="Flavdoxin-like"/>
</dbReference>
<reference evidence="9" key="1">
    <citation type="submission" date="2021-01" db="EMBL/GenBank/DDBJ databases">
        <authorList>
            <person name="Corre E."/>
            <person name="Pelletier E."/>
            <person name="Niang G."/>
            <person name="Scheremetjew M."/>
            <person name="Finn R."/>
            <person name="Kale V."/>
            <person name="Holt S."/>
            <person name="Cochrane G."/>
            <person name="Meng A."/>
            <person name="Brown T."/>
            <person name="Cohen L."/>
        </authorList>
    </citation>
    <scope>NUCLEOTIDE SEQUENCE</scope>
    <source>
        <strain evidence="9">NY070348D</strain>
    </source>
</reference>
<comment type="cofactor">
    <cofactor evidence="2">
        <name>FAD</name>
        <dbReference type="ChEBI" id="CHEBI:57692"/>
    </cofactor>
</comment>
<feature type="domain" description="Flavodoxin-like" evidence="7">
    <location>
        <begin position="525"/>
        <end position="668"/>
    </location>
</feature>
<evidence type="ECO:0000259" key="8">
    <source>
        <dbReference type="PROSITE" id="PS51384"/>
    </source>
</evidence>
<dbReference type="InterPro" id="IPR029039">
    <property type="entry name" value="Flavoprotein-like_sf"/>
</dbReference>
<evidence type="ECO:0000256" key="5">
    <source>
        <dbReference type="ARBA" id="ARBA00022827"/>
    </source>
</evidence>
<evidence type="ECO:0000256" key="4">
    <source>
        <dbReference type="ARBA" id="ARBA00022643"/>
    </source>
</evidence>
<feature type="domain" description="FAD-binding FR-type" evidence="8">
    <location>
        <begin position="706"/>
        <end position="900"/>
    </location>
</feature>